<organism evidence="1 2">
    <name type="scientific">Tetrahymena thermophila (strain SB210)</name>
    <dbReference type="NCBI Taxonomy" id="312017"/>
    <lineage>
        <taxon>Eukaryota</taxon>
        <taxon>Sar</taxon>
        <taxon>Alveolata</taxon>
        <taxon>Ciliophora</taxon>
        <taxon>Intramacronucleata</taxon>
        <taxon>Oligohymenophorea</taxon>
        <taxon>Hymenostomatida</taxon>
        <taxon>Tetrahymenina</taxon>
        <taxon>Tetrahymenidae</taxon>
        <taxon>Tetrahymena</taxon>
    </lineage>
</organism>
<evidence type="ECO:0000313" key="2">
    <source>
        <dbReference type="Proteomes" id="UP000009168"/>
    </source>
</evidence>
<evidence type="ECO:0000313" key="1">
    <source>
        <dbReference type="EMBL" id="EWS74601.1"/>
    </source>
</evidence>
<dbReference type="KEGG" id="tet:TTHERM_000046369"/>
<proteinExistence type="predicted"/>
<keyword evidence="2" id="KW-1185">Reference proteome</keyword>
<dbReference type="GeneID" id="24436973"/>
<gene>
    <name evidence="1" type="ORF">TTHERM_000046369</name>
</gene>
<dbReference type="EMBL" id="GG662712">
    <property type="protein sequence ID" value="EWS74601.1"/>
    <property type="molecule type" value="Genomic_DNA"/>
</dbReference>
<dbReference type="RefSeq" id="XP_012652823.1">
    <property type="nucleotide sequence ID" value="XM_012797369.1"/>
</dbReference>
<dbReference type="InParanoid" id="W7XIF6"/>
<name>W7XIF6_TETTS</name>
<protein>
    <submittedName>
        <fullName evidence="1">Uncharacterized protein</fullName>
    </submittedName>
</protein>
<dbReference type="Proteomes" id="UP000009168">
    <property type="component" value="Unassembled WGS sequence"/>
</dbReference>
<sequence length="192" mass="22867">MIKLPKAEDIVLADQYRNKDSLRLYIQIKSENQLYVSEEDQIVLEQMMSCQIEEFYLQFEKEFEIYSKRGNTYLKINSIRNQSEIEKVFIAALNSSNSFNFEIDKDLVSLPKIDKFMHLLLKSCIFVDEYKLVIKKEHILEHFVKRGIIDYTPYVQSFIKTCPATIQLVAFYKYYQGQIQFKPLRILQDMNS</sequence>
<accession>W7XIF6</accession>
<dbReference type="AlphaFoldDB" id="W7XIF6"/>
<reference evidence="2" key="1">
    <citation type="journal article" date="2006" name="PLoS Biol.">
        <title>Macronuclear genome sequence of the ciliate Tetrahymena thermophila, a model eukaryote.</title>
        <authorList>
            <person name="Eisen J.A."/>
            <person name="Coyne R.S."/>
            <person name="Wu M."/>
            <person name="Wu D."/>
            <person name="Thiagarajan M."/>
            <person name="Wortman J.R."/>
            <person name="Badger J.H."/>
            <person name="Ren Q."/>
            <person name="Amedeo P."/>
            <person name="Jones K.M."/>
            <person name="Tallon L.J."/>
            <person name="Delcher A.L."/>
            <person name="Salzberg S.L."/>
            <person name="Silva J.C."/>
            <person name="Haas B.J."/>
            <person name="Majoros W.H."/>
            <person name="Farzad M."/>
            <person name="Carlton J.M."/>
            <person name="Smith R.K. Jr."/>
            <person name="Garg J."/>
            <person name="Pearlman R.E."/>
            <person name="Karrer K.M."/>
            <person name="Sun L."/>
            <person name="Manning G."/>
            <person name="Elde N.C."/>
            <person name="Turkewitz A.P."/>
            <person name="Asai D.J."/>
            <person name="Wilkes D.E."/>
            <person name="Wang Y."/>
            <person name="Cai H."/>
            <person name="Collins K."/>
            <person name="Stewart B.A."/>
            <person name="Lee S.R."/>
            <person name="Wilamowska K."/>
            <person name="Weinberg Z."/>
            <person name="Ruzzo W.L."/>
            <person name="Wloga D."/>
            <person name="Gaertig J."/>
            <person name="Frankel J."/>
            <person name="Tsao C.-C."/>
            <person name="Gorovsky M.A."/>
            <person name="Keeling P.J."/>
            <person name="Waller R.F."/>
            <person name="Patron N.J."/>
            <person name="Cherry J.M."/>
            <person name="Stover N.A."/>
            <person name="Krieger C.J."/>
            <person name="del Toro C."/>
            <person name="Ryder H.F."/>
            <person name="Williamson S.C."/>
            <person name="Barbeau R.A."/>
            <person name="Hamilton E.P."/>
            <person name="Orias E."/>
        </authorList>
    </citation>
    <scope>NUCLEOTIDE SEQUENCE [LARGE SCALE GENOMIC DNA]</scope>
    <source>
        <strain evidence="2">SB210</strain>
    </source>
</reference>